<organism evidence="2 4">
    <name type="scientific">Metarhizium rileyi (strain RCEF 4871)</name>
    <name type="common">Nomuraea rileyi</name>
    <dbReference type="NCBI Taxonomy" id="1649241"/>
    <lineage>
        <taxon>Eukaryota</taxon>
        <taxon>Fungi</taxon>
        <taxon>Dikarya</taxon>
        <taxon>Ascomycota</taxon>
        <taxon>Pezizomycotina</taxon>
        <taxon>Sordariomycetes</taxon>
        <taxon>Hypocreomycetidae</taxon>
        <taxon>Hypocreales</taxon>
        <taxon>Clavicipitaceae</taxon>
        <taxon>Metarhizium</taxon>
    </lineage>
</organism>
<dbReference type="EMBL" id="AZHC01000035">
    <property type="protein sequence ID" value="OAA36464.1"/>
    <property type="molecule type" value="Genomic_DNA"/>
</dbReference>
<keyword evidence="1" id="KW-0732">Signal</keyword>
<evidence type="ECO:0000313" key="2">
    <source>
        <dbReference type="EMBL" id="OAA36464.1"/>
    </source>
</evidence>
<evidence type="ECO:0000313" key="3">
    <source>
        <dbReference type="EMBL" id="TWU70829.1"/>
    </source>
</evidence>
<evidence type="ECO:0000256" key="1">
    <source>
        <dbReference type="SAM" id="SignalP"/>
    </source>
</evidence>
<reference evidence="5" key="2">
    <citation type="submission" date="2018-12" db="EMBL/GenBank/DDBJ databases">
        <title>The complete genome of Metarhizium rileyi, a key fungal pathogen of Lepidoptera.</title>
        <authorList>
            <person name="Binneck E."/>
            <person name="Lastra C.C.L."/>
            <person name="Sosa-Gomez D.R."/>
        </authorList>
    </citation>
    <scope>NUCLEOTIDE SEQUENCE [LARGE SCALE GENOMIC DNA]</scope>
    <source>
        <strain evidence="5">Cep018-CH2</strain>
    </source>
</reference>
<feature type="chain" id="PRO_5007882578" evidence="1">
    <location>
        <begin position="20"/>
        <end position="116"/>
    </location>
</feature>
<accession>A0A5C6G0Z4</accession>
<dbReference type="AlphaFoldDB" id="A0A166Y2S5"/>
<dbReference type="EMBL" id="SBHS01000060">
    <property type="protein sequence ID" value="TWU70829.1"/>
    <property type="molecule type" value="Genomic_DNA"/>
</dbReference>
<evidence type="ECO:0000313" key="5">
    <source>
        <dbReference type="Proteomes" id="UP000317257"/>
    </source>
</evidence>
<gene>
    <name evidence="3" type="ORF">ED733_000717</name>
    <name evidence="2" type="ORF">NOR_07543</name>
</gene>
<keyword evidence="4" id="KW-1185">Reference proteome</keyword>
<accession>A0A166Y2S5</accession>
<evidence type="ECO:0000313" key="4">
    <source>
        <dbReference type="Proteomes" id="UP000243498"/>
    </source>
</evidence>
<sequence>MRFTSVTLLLASLASGIRAAAIDIRADQAAGFVGTFDTFTDTACSVGGEGVSVNDVNTSGVLPQETRSVRAYITSPSNLLVIWVHGGNWYPLVIRPGDPSCHVLDGPGRSWNIATI</sequence>
<dbReference type="Proteomes" id="UP000317257">
    <property type="component" value="Unassembled WGS sequence"/>
</dbReference>
<name>A0A166Y2S5_METRR</name>
<dbReference type="Proteomes" id="UP000243498">
    <property type="component" value="Unassembled WGS sequence"/>
</dbReference>
<proteinExistence type="predicted"/>
<comment type="caution">
    <text evidence="2">The sequence shown here is derived from an EMBL/GenBank/DDBJ whole genome shotgun (WGS) entry which is preliminary data.</text>
</comment>
<reference evidence="3" key="3">
    <citation type="journal article" date="2019" name="Microbiol. Resour. Announc.">
        <title>Genome Sequence of Metarhizium rileyi, a Microbial Control Agent for Lepidoptera.</title>
        <authorList>
            <person name="Binneck E."/>
            <person name="Lastra C.C.L."/>
            <person name="Sosa-Gomez D.R."/>
        </authorList>
    </citation>
    <scope>NUCLEOTIDE SEQUENCE</scope>
    <source>
        <strain evidence="3">Cep018-CH2</strain>
    </source>
</reference>
<dbReference type="OMA" id="DIFSNEH"/>
<reference evidence="2 4" key="1">
    <citation type="journal article" date="2016" name="Genome Biol. Evol.">
        <title>Divergent and convergent evolution of fungal pathogenicity.</title>
        <authorList>
            <person name="Shang Y."/>
            <person name="Xiao G."/>
            <person name="Zheng P."/>
            <person name="Cen K."/>
            <person name="Zhan S."/>
            <person name="Wang C."/>
        </authorList>
    </citation>
    <scope>NUCLEOTIDE SEQUENCE [LARGE SCALE GENOMIC DNA]</scope>
    <source>
        <strain evidence="2 4">RCEF 4871</strain>
    </source>
</reference>
<dbReference type="OrthoDB" id="4741670at2759"/>
<feature type="signal peptide" evidence="1">
    <location>
        <begin position="1"/>
        <end position="19"/>
    </location>
</feature>
<protein>
    <submittedName>
        <fullName evidence="2">Uncharacterized protein</fullName>
    </submittedName>
</protein>